<evidence type="ECO:0000256" key="3">
    <source>
        <dbReference type="ARBA" id="ARBA00022679"/>
    </source>
</evidence>
<dbReference type="GO" id="GO:0004674">
    <property type="term" value="F:protein serine/threonine kinase activity"/>
    <property type="evidence" value="ECO:0007669"/>
    <property type="project" value="UniProtKB-KW"/>
</dbReference>
<evidence type="ECO:0000313" key="13">
    <source>
        <dbReference type="EMBL" id="KMZ58071.1"/>
    </source>
</evidence>
<feature type="region of interest" description="Disordered" evidence="11">
    <location>
        <begin position="1"/>
        <end position="50"/>
    </location>
</feature>
<reference evidence="14" key="1">
    <citation type="journal article" date="2016" name="Nature">
        <title>The genome of the seagrass Zostera marina reveals angiosperm adaptation to the sea.</title>
        <authorList>
            <person name="Olsen J.L."/>
            <person name="Rouze P."/>
            <person name="Verhelst B."/>
            <person name="Lin Y.-C."/>
            <person name="Bayer T."/>
            <person name="Collen J."/>
            <person name="Dattolo E."/>
            <person name="De Paoli E."/>
            <person name="Dittami S."/>
            <person name="Maumus F."/>
            <person name="Michel G."/>
            <person name="Kersting A."/>
            <person name="Lauritano C."/>
            <person name="Lohaus R."/>
            <person name="Toepel M."/>
            <person name="Tonon T."/>
            <person name="Vanneste K."/>
            <person name="Amirebrahimi M."/>
            <person name="Brakel J."/>
            <person name="Bostroem C."/>
            <person name="Chovatia M."/>
            <person name="Grimwood J."/>
            <person name="Jenkins J.W."/>
            <person name="Jueterbock A."/>
            <person name="Mraz A."/>
            <person name="Stam W.T."/>
            <person name="Tice H."/>
            <person name="Bornberg-Bauer E."/>
            <person name="Green P.J."/>
            <person name="Pearson G.A."/>
            <person name="Procaccini G."/>
            <person name="Duarte C.M."/>
            <person name="Schmutz J."/>
            <person name="Reusch T.B.H."/>
            <person name="Van de Peer Y."/>
        </authorList>
    </citation>
    <scope>NUCLEOTIDE SEQUENCE [LARGE SCALE GENOMIC DNA]</scope>
    <source>
        <strain evidence="14">cv. Finnish</strain>
    </source>
</reference>
<dbReference type="STRING" id="29655.A0A0K9NMU4"/>
<dbReference type="Gene3D" id="3.30.200.20">
    <property type="entry name" value="Phosphorylase Kinase, domain 1"/>
    <property type="match status" value="1"/>
</dbReference>
<dbReference type="PROSITE" id="PS00108">
    <property type="entry name" value="PROTEIN_KINASE_ST"/>
    <property type="match status" value="1"/>
</dbReference>
<keyword evidence="6 9" id="KW-0067">ATP-binding</keyword>
<evidence type="ECO:0000259" key="12">
    <source>
        <dbReference type="PROSITE" id="PS50011"/>
    </source>
</evidence>
<dbReference type="EC" id="2.7.11.1" evidence="1"/>
<feature type="compositionally biased region" description="Polar residues" evidence="11">
    <location>
        <begin position="408"/>
        <end position="417"/>
    </location>
</feature>
<dbReference type="PROSITE" id="PS50011">
    <property type="entry name" value="PROTEIN_KINASE_DOM"/>
    <property type="match status" value="1"/>
</dbReference>
<proteinExistence type="inferred from homology"/>
<dbReference type="FunFam" id="1.10.510.10:FF:000300">
    <property type="entry name" value="Calmodulin-binding receptor-like cytoplasmic kinase 3"/>
    <property type="match status" value="1"/>
</dbReference>
<dbReference type="EMBL" id="LFYR01001978">
    <property type="protein sequence ID" value="KMZ58071.1"/>
    <property type="molecule type" value="Genomic_DNA"/>
</dbReference>
<feature type="region of interest" description="Disordered" evidence="11">
    <location>
        <begin position="78"/>
        <end position="98"/>
    </location>
</feature>
<dbReference type="Gene3D" id="1.10.510.10">
    <property type="entry name" value="Transferase(Phosphotransferase) domain 1"/>
    <property type="match status" value="1"/>
</dbReference>
<feature type="domain" description="Protein kinase" evidence="12">
    <location>
        <begin position="118"/>
        <end position="394"/>
    </location>
</feature>
<dbReference type="InterPro" id="IPR000719">
    <property type="entry name" value="Prot_kinase_dom"/>
</dbReference>
<dbReference type="Pfam" id="PF07714">
    <property type="entry name" value="PK_Tyr_Ser-Thr"/>
    <property type="match status" value="1"/>
</dbReference>
<dbReference type="PANTHER" id="PTHR46008">
    <property type="entry name" value="LEAF RUST 10 DISEASE-RESISTANCE LOCUS RECEPTOR-LIKE PROTEIN KINASE-LIKE 1.4"/>
    <property type="match status" value="1"/>
</dbReference>
<feature type="region of interest" description="Disordered" evidence="11">
    <location>
        <begin position="403"/>
        <end position="432"/>
    </location>
</feature>
<dbReference type="PROSITE" id="PS00107">
    <property type="entry name" value="PROTEIN_KINASE_ATP"/>
    <property type="match status" value="1"/>
</dbReference>
<sequence length="444" mass="49763">MEGQKGSSSLHSSNYRRSHSSADSRTRKKGYLDNSVGSIQTQSDASSNHSSSSCLSGSFKLAARQVADSFVSCFVPSRPNSIQERSPHPHYSASYSPNGQEVSSNFSFKEALKATNNFSPLNKIGEGTFGSIYKGNLKDGTIVAFKYAKKNPSGNHVTSGEFKNEIQIMSKIEHLNLVKLFGFLEQDDERIIIVEYVANGNLREHLNGNRGVTLNMAERIQIAIDVSHAIAYLHTYTDEPIIHRDVKASNILITEKLRAKVADFGFARLVSEDPETTHVLTQVKGSAGYLDPEYLRTYQLTEKSDVYSFGVVLVELMSGRHSIEPTRPREKITTKWAMQKLKQGDSVMVMDPNLRRNPASIEALERILDLARRCLEPSRRHRPMMKTCAEILWSIRNDFKKNNREQASEQSSPQHYQSKGKPDASDVSSTTWGIRAVRDGAEWE</sequence>
<evidence type="ECO:0000256" key="8">
    <source>
        <dbReference type="ARBA" id="ARBA00048679"/>
    </source>
</evidence>
<comment type="similarity">
    <text evidence="10">Belongs to the protein kinase superfamily.</text>
</comment>
<evidence type="ECO:0000256" key="6">
    <source>
        <dbReference type="ARBA" id="ARBA00022840"/>
    </source>
</evidence>
<keyword evidence="14" id="KW-1185">Reference proteome</keyword>
<dbReference type="GO" id="GO:0005524">
    <property type="term" value="F:ATP binding"/>
    <property type="evidence" value="ECO:0007669"/>
    <property type="project" value="UniProtKB-UniRule"/>
</dbReference>
<evidence type="ECO:0000256" key="1">
    <source>
        <dbReference type="ARBA" id="ARBA00012513"/>
    </source>
</evidence>
<dbReference type="InterPro" id="IPR008271">
    <property type="entry name" value="Ser/Thr_kinase_AS"/>
</dbReference>
<keyword evidence="2 10" id="KW-0723">Serine/threonine-protein kinase</keyword>
<comment type="catalytic activity">
    <reaction evidence="8">
        <text>L-seryl-[protein] + ATP = O-phospho-L-seryl-[protein] + ADP + H(+)</text>
        <dbReference type="Rhea" id="RHEA:17989"/>
        <dbReference type="Rhea" id="RHEA-COMP:9863"/>
        <dbReference type="Rhea" id="RHEA-COMP:11604"/>
        <dbReference type="ChEBI" id="CHEBI:15378"/>
        <dbReference type="ChEBI" id="CHEBI:29999"/>
        <dbReference type="ChEBI" id="CHEBI:30616"/>
        <dbReference type="ChEBI" id="CHEBI:83421"/>
        <dbReference type="ChEBI" id="CHEBI:456216"/>
        <dbReference type="EC" id="2.7.11.1"/>
    </reaction>
</comment>
<evidence type="ECO:0000256" key="5">
    <source>
        <dbReference type="ARBA" id="ARBA00022777"/>
    </source>
</evidence>
<comment type="caution">
    <text evidence="13">The sequence shown here is derived from an EMBL/GenBank/DDBJ whole genome shotgun (WGS) entry which is preliminary data.</text>
</comment>
<evidence type="ECO:0000256" key="10">
    <source>
        <dbReference type="RuleBase" id="RU000304"/>
    </source>
</evidence>
<evidence type="ECO:0000313" key="14">
    <source>
        <dbReference type="Proteomes" id="UP000036987"/>
    </source>
</evidence>
<dbReference type="Proteomes" id="UP000036987">
    <property type="component" value="Unassembled WGS sequence"/>
</dbReference>
<name>A0A0K9NMU4_ZOSMR</name>
<dbReference type="InterPro" id="IPR017441">
    <property type="entry name" value="Protein_kinase_ATP_BS"/>
</dbReference>
<evidence type="ECO:0000256" key="9">
    <source>
        <dbReference type="PROSITE-ProRule" id="PRU10141"/>
    </source>
</evidence>
<organism evidence="13 14">
    <name type="scientific">Zostera marina</name>
    <name type="common">Eelgrass</name>
    <dbReference type="NCBI Taxonomy" id="29655"/>
    <lineage>
        <taxon>Eukaryota</taxon>
        <taxon>Viridiplantae</taxon>
        <taxon>Streptophyta</taxon>
        <taxon>Embryophyta</taxon>
        <taxon>Tracheophyta</taxon>
        <taxon>Spermatophyta</taxon>
        <taxon>Magnoliopsida</taxon>
        <taxon>Liliopsida</taxon>
        <taxon>Zosteraceae</taxon>
        <taxon>Zostera</taxon>
    </lineage>
</organism>
<comment type="catalytic activity">
    <reaction evidence="7">
        <text>L-threonyl-[protein] + ATP = O-phospho-L-threonyl-[protein] + ADP + H(+)</text>
        <dbReference type="Rhea" id="RHEA:46608"/>
        <dbReference type="Rhea" id="RHEA-COMP:11060"/>
        <dbReference type="Rhea" id="RHEA-COMP:11605"/>
        <dbReference type="ChEBI" id="CHEBI:15378"/>
        <dbReference type="ChEBI" id="CHEBI:30013"/>
        <dbReference type="ChEBI" id="CHEBI:30616"/>
        <dbReference type="ChEBI" id="CHEBI:61977"/>
        <dbReference type="ChEBI" id="CHEBI:456216"/>
        <dbReference type="EC" id="2.7.11.1"/>
    </reaction>
</comment>
<keyword evidence="3" id="KW-0808">Transferase</keyword>
<dbReference type="SUPFAM" id="SSF56112">
    <property type="entry name" value="Protein kinase-like (PK-like)"/>
    <property type="match status" value="1"/>
</dbReference>
<evidence type="ECO:0000256" key="11">
    <source>
        <dbReference type="SAM" id="MobiDB-lite"/>
    </source>
</evidence>
<dbReference type="InterPro" id="IPR001245">
    <property type="entry name" value="Ser-Thr/Tyr_kinase_cat_dom"/>
</dbReference>
<protein>
    <recommendedName>
        <fullName evidence="1">non-specific serine/threonine protein kinase</fullName>
        <ecNumber evidence="1">2.7.11.1</ecNumber>
    </recommendedName>
</protein>
<dbReference type="OrthoDB" id="4062651at2759"/>
<evidence type="ECO:0000256" key="7">
    <source>
        <dbReference type="ARBA" id="ARBA00047899"/>
    </source>
</evidence>
<dbReference type="SMART" id="SM00220">
    <property type="entry name" value="S_TKc"/>
    <property type="match status" value="1"/>
</dbReference>
<keyword evidence="5" id="KW-0418">Kinase</keyword>
<dbReference type="PANTHER" id="PTHR46008:SF48">
    <property type="entry name" value="PROTEIN KINASE DOMAIN-CONTAINING PROTEIN"/>
    <property type="match status" value="1"/>
</dbReference>
<accession>A0A0K9NMU4</accession>
<dbReference type="OMA" id="WEIRRDY"/>
<keyword evidence="4 9" id="KW-0547">Nucleotide-binding</keyword>
<dbReference type="InterPro" id="IPR011009">
    <property type="entry name" value="Kinase-like_dom_sf"/>
</dbReference>
<evidence type="ECO:0000256" key="4">
    <source>
        <dbReference type="ARBA" id="ARBA00022741"/>
    </source>
</evidence>
<feature type="binding site" evidence="9">
    <location>
        <position position="150"/>
    </location>
    <ligand>
        <name>ATP</name>
        <dbReference type="ChEBI" id="CHEBI:30616"/>
    </ligand>
</feature>
<gene>
    <name evidence="13" type="ORF">ZOSMA_7G01010</name>
</gene>
<dbReference type="AlphaFoldDB" id="A0A0K9NMU4"/>
<evidence type="ECO:0000256" key="2">
    <source>
        <dbReference type="ARBA" id="ARBA00022527"/>
    </source>
</evidence>